<protein>
    <recommendedName>
        <fullName evidence="2">Apple domain-containing protein</fullName>
    </recommendedName>
</protein>
<sequence length="862" mass="98503">MAATSSGVIAIILLIYCYIQQIDGFYRLKDTLGCFKLYSARYLEKSGTKYLNGYDDVTQCLSECLNSNENHKFICKSIMWKLDSKDCILSKYNTSDKTRNFKQAPGMQIDLYENQCLKRPNLNDEFEILFNMDLERTTTEQPSRNLTSSWILNNASQQVEAIIDNINNQQITTILNNQPTTQNVQSINNQPPINSNTQPPIQNAPPPIEAPPLKMRLFKPWDKPVQRNRTKHLYQHGTRQFAIDGEGRRHREFRSSTHDDVDNYDDLDSAVISEDVVGEFDEDSEKELVVKDELPPAKISQPQNPENLNPIPVRATPPQVMPISLPLPNRSPLIQNIQNLQNGPPRNQLLQHSMNQINQFQQQNQQNQQLTAQSGQSVSVLRMQMQPNHQFGLPPQRNVIFYPTATLQQGGLNPHVNRQLGQIPPATFQGMIYQAPHNQQNFGRYEIQRGNLLNPLTTTESPFIFVPGRGYVPRFSQQPPQTVFRPQSPLQPYPSMPNQHSQPQMVYHQQPNFTPNRPQNGFPLNFQQNQQNGPSQSAPQNSQAPRWGHPQQQHQQQTMMNNFQPQTQPITQNSLNQFQPKPNFQTPNQFFQNQGPPQVKIAQPQPQTVTPTLITGQPKPSASQVDQIQFFRGMKKDVDPNPSQLQPLIPIQEPNPSQIRRKAVHGVGTYEPRADEIIYDNFFPRDYEPTERKTKCFRRYSSKALAHFEEKTIIGGSLKDCLLACQNMLEFLCASVNYYDLKKICILNGGNTELNTVKLMDSHRYNYFENICASRGISTALAAPLQKISNFEVNKCFIEKRRNLLLTLDGTIIRNANTIGKKKVPERMPPTTSKMCRGKLVVTKSRLYVIQVFVRSVTSNAY</sequence>
<feature type="domain" description="Apple" evidence="2">
    <location>
        <begin position="34"/>
        <end position="116"/>
    </location>
</feature>
<gene>
    <name evidence="3" type="ORF">WR25_06445</name>
</gene>
<feature type="region of interest" description="Disordered" evidence="1">
    <location>
        <begin position="476"/>
        <end position="557"/>
    </location>
</feature>
<evidence type="ECO:0000259" key="2">
    <source>
        <dbReference type="PROSITE" id="PS50948"/>
    </source>
</evidence>
<dbReference type="SMART" id="SM00473">
    <property type="entry name" value="PAN_AP"/>
    <property type="match status" value="2"/>
</dbReference>
<dbReference type="CDD" id="cd01099">
    <property type="entry name" value="PAN_AP_HGF"/>
    <property type="match status" value="2"/>
</dbReference>
<name>A0A2A2K927_9BILA</name>
<dbReference type="Pfam" id="PF00024">
    <property type="entry name" value="PAN_1"/>
    <property type="match status" value="2"/>
</dbReference>
<accession>A0A2A2K927</accession>
<organism evidence="3 4">
    <name type="scientific">Diploscapter pachys</name>
    <dbReference type="NCBI Taxonomy" id="2018661"/>
    <lineage>
        <taxon>Eukaryota</taxon>
        <taxon>Metazoa</taxon>
        <taxon>Ecdysozoa</taxon>
        <taxon>Nematoda</taxon>
        <taxon>Chromadorea</taxon>
        <taxon>Rhabditida</taxon>
        <taxon>Rhabditina</taxon>
        <taxon>Rhabditomorpha</taxon>
        <taxon>Rhabditoidea</taxon>
        <taxon>Rhabditidae</taxon>
        <taxon>Diploscapter</taxon>
    </lineage>
</organism>
<dbReference type="EMBL" id="LIAE01009280">
    <property type="protein sequence ID" value="PAV70410.1"/>
    <property type="molecule type" value="Genomic_DNA"/>
</dbReference>
<dbReference type="SUPFAM" id="SSF57414">
    <property type="entry name" value="Hairpin loop containing domain-like"/>
    <property type="match status" value="2"/>
</dbReference>
<reference evidence="3 4" key="1">
    <citation type="journal article" date="2017" name="Curr. Biol.">
        <title>Genome architecture and evolution of a unichromosomal asexual nematode.</title>
        <authorList>
            <person name="Fradin H."/>
            <person name="Zegar C."/>
            <person name="Gutwein M."/>
            <person name="Lucas J."/>
            <person name="Kovtun M."/>
            <person name="Corcoran D."/>
            <person name="Baugh L.R."/>
            <person name="Kiontke K."/>
            <person name="Gunsalus K."/>
            <person name="Fitch D.H."/>
            <person name="Piano F."/>
        </authorList>
    </citation>
    <scope>NUCLEOTIDE SEQUENCE [LARGE SCALE GENOMIC DNA]</scope>
    <source>
        <strain evidence="3">PF1309</strain>
    </source>
</reference>
<dbReference type="InterPro" id="IPR052774">
    <property type="entry name" value="Celegans_DevNeuronal_Protein"/>
</dbReference>
<keyword evidence="4" id="KW-1185">Reference proteome</keyword>
<evidence type="ECO:0000313" key="3">
    <source>
        <dbReference type="EMBL" id="PAV70410.1"/>
    </source>
</evidence>
<dbReference type="GO" id="GO:0009653">
    <property type="term" value="P:anatomical structure morphogenesis"/>
    <property type="evidence" value="ECO:0007669"/>
    <property type="project" value="TreeGrafter"/>
</dbReference>
<evidence type="ECO:0000256" key="1">
    <source>
        <dbReference type="SAM" id="MobiDB-lite"/>
    </source>
</evidence>
<proteinExistence type="predicted"/>
<dbReference type="PROSITE" id="PS50948">
    <property type="entry name" value="PAN"/>
    <property type="match status" value="2"/>
</dbReference>
<feature type="compositionally biased region" description="Polar residues" evidence="1">
    <location>
        <begin position="476"/>
        <end position="488"/>
    </location>
</feature>
<dbReference type="STRING" id="2018661.A0A2A2K927"/>
<dbReference type="Gene3D" id="3.50.4.10">
    <property type="entry name" value="Hepatocyte Growth Factor"/>
    <property type="match status" value="2"/>
</dbReference>
<comment type="caution">
    <text evidence="3">The sequence shown here is derived from an EMBL/GenBank/DDBJ whole genome shotgun (WGS) entry which is preliminary data.</text>
</comment>
<dbReference type="AlphaFoldDB" id="A0A2A2K927"/>
<feature type="compositionally biased region" description="Polar residues" evidence="1">
    <location>
        <begin position="525"/>
        <end position="544"/>
    </location>
</feature>
<feature type="compositionally biased region" description="Polar residues" evidence="1">
    <location>
        <begin position="496"/>
        <end position="519"/>
    </location>
</feature>
<feature type="domain" description="Apple" evidence="2">
    <location>
        <begin position="696"/>
        <end position="772"/>
    </location>
</feature>
<dbReference type="PANTHER" id="PTHR47327">
    <property type="entry name" value="FI18240P1-RELATED"/>
    <property type="match status" value="1"/>
</dbReference>
<dbReference type="OrthoDB" id="5822796at2759"/>
<dbReference type="PANTHER" id="PTHR47327:SF15">
    <property type="entry name" value="APPLE DOMAIN-CONTAINING PROTEIN"/>
    <property type="match status" value="1"/>
</dbReference>
<dbReference type="Proteomes" id="UP000218231">
    <property type="component" value="Unassembled WGS sequence"/>
</dbReference>
<evidence type="ECO:0000313" key="4">
    <source>
        <dbReference type="Proteomes" id="UP000218231"/>
    </source>
</evidence>
<dbReference type="InterPro" id="IPR003609">
    <property type="entry name" value="Pan_app"/>
</dbReference>